<dbReference type="EnsemblPlants" id="AUR62042592-RA">
    <property type="protein sequence ID" value="AUR62042592-RA:cds"/>
    <property type="gene ID" value="AUR62042592"/>
</dbReference>
<evidence type="ECO:0000256" key="9">
    <source>
        <dbReference type="ARBA" id="ARBA00022837"/>
    </source>
</evidence>
<dbReference type="GO" id="GO:0042802">
    <property type="term" value="F:identical protein binding"/>
    <property type="evidence" value="ECO:0007669"/>
    <property type="project" value="EnsemblPlants"/>
</dbReference>
<accession>A0A803N9F8</accession>
<dbReference type="GO" id="GO:0019722">
    <property type="term" value="P:calcium-mediated signaling"/>
    <property type="evidence" value="ECO:0007669"/>
    <property type="project" value="EnsemblPlants"/>
</dbReference>
<feature type="compositionally biased region" description="Basic residues" evidence="15">
    <location>
        <begin position="602"/>
        <end position="615"/>
    </location>
</feature>
<keyword evidence="12" id="KW-0406">Ion transport</keyword>
<dbReference type="Gramene" id="AUR62042592-RA">
    <property type="protein sequence ID" value="AUR62042592-RA:cds"/>
    <property type="gene ID" value="AUR62042592"/>
</dbReference>
<evidence type="ECO:0000256" key="8">
    <source>
        <dbReference type="ARBA" id="ARBA00022737"/>
    </source>
</evidence>
<evidence type="ECO:0000256" key="15">
    <source>
        <dbReference type="SAM" id="MobiDB-lite"/>
    </source>
</evidence>
<evidence type="ECO:0000256" key="12">
    <source>
        <dbReference type="ARBA" id="ARBA00023065"/>
    </source>
</evidence>
<keyword evidence="5" id="KW-0109">Calcium transport</keyword>
<comment type="similarity">
    <text evidence="2">Belongs to the calcium channel alpha-1 subunit (TC 1.A.1.11) family. Two pore calcium channel subfamily.</text>
</comment>
<organism evidence="18 19">
    <name type="scientific">Chenopodium quinoa</name>
    <name type="common">Quinoa</name>
    <dbReference type="NCBI Taxonomy" id="63459"/>
    <lineage>
        <taxon>Eukaryota</taxon>
        <taxon>Viridiplantae</taxon>
        <taxon>Streptophyta</taxon>
        <taxon>Embryophyta</taxon>
        <taxon>Tracheophyta</taxon>
        <taxon>Spermatophyta</taxon>
        <taxon>Magnoliopsida</taxon>
        <taxon>eudicotyledons</taxon>
        <taxon>Gunneridae</taxon>
        <taxon>Pentapetalae</taxon>
        <taxon>Caryophyllales</taxon>
        <taxon>Chenopodiaceae</taxon>
        <taxon>Chenopodioideae</taxon>
        <taxon>Atripliceae</taxon>
        <taxon>Chenopodium</taxon>
    </lineage>
</organism>
<keyword evidence="9" id="KW-0106">Calcium</keyword>
<keyword evidence="6" id="KW-0107">Calcium channel</keyword>
<dbReference type="GO" id="GO:0009845">
    <property type="term" value="P:seed germination"/>
    <property type="evidence" value="ECO:0007669"/>
    <property type="project" value="EnsemblPlants"/>
</dbReference>
<feature type="region of interest" description="Disordered" evidence="15">
    <location>
        <begin position="595"/>
        <end position="615"/>
    </location>
</feature>
<dbReference type="Gene3D" id="1.10.238.10">
    <property type="entry name" value="EF-hand"/>
    <property type="match status" value="1"/>
</dbReference>
<evidence type="ECO:0000256" key="14">
    <source>
        <dbReference type="ARBA" id="ARBA00023303"/>
    </source>
</evidence>
<keyword evidence="19" id="KW-1185">Reference proteome</keyword>
<keyword evidence="8" id="KW-0677">Repeat</keyword>
<dbReference type="InterPro" id="IPR005821">
    <property type="entry name" value="Ion_trans_dom"/>
</dbReference>
<keyword evidence="14" id="KW-0407">Ion channel</keyword>
<dbReference type="Pfam" id="PF00520">
    <property type="entry name" value="Ion_trans"/>
    <property type="match status" value="1"/>
</dbReference>
<reference evidence="18" key="2">
    <citation type="submission" date="2021-03" db="UniProtKB">
        <authorList>
            <consortium name="EnsemblPlants"/>
        </authorList>
    </citation>
    <scope>IDENTIFICATION</scope>
</reference>
<evidence type="ECO:0000256" key="10">
    <source>
        <dbReference type="ARBA" id="ARBA00022882"/>
    </source>
</evidence>
<comment type="subcellular location">
    <subcellularLocation>
        <location evidence="1">Membrane</location>
        <topology evidence="1">Multi-pass membrane protein</topology>
    </subcellularLocation>
</comment>
<feature type="transmembrane region" description="Helical" evidence="16">
    <location>
        <begin position="155"/>
        <end position="174"/>
    </location>
</feature>
<evidence type="ECO:0000256" key="4">
    <source>
        <dbReference type="ARBA" id="ARBA00022448"/>
    </source>
</evidence>
<dbReference type="GO" id="GO:0034702">
    <property type="term" value="C:monoatomic ion channel complex"/>
    <property type="evidence" value="ECO:0007669"/>
    <property type="project" value="UniProtKB-KW"/>
</dbReference>
<dbReference type="SUPFAM" id="SSF81324">
    <property type="entry name" value="Voltage-gated potassium channels"/>
    <property type="match status" value="1"/>
</dbReference>
<evidence type="ECO:0000256" key="3">
    <source>
        <dbReference type="ARBA" id="ARBA00011738"/>
    </source>
</evidence>
<keyword evidence="7 16" id="KW-0812">Transmembrane</keyword>
<keyword evidence="11 16" id="KW-1133">Transmembrane helix</keyword>
<dbReference type="GO" id="GO:0010119">
    <property type="term" value="P:regulation of stomatal movement"/>
    <property type="evidence" value="ECO:0007669"/>
    <property type="project" value="EnsemblPlants"/>
</dbReference>
<dbReference type="GO" id="GO:0005509">
    <property type="term" value="F:calcium ion binding"/>
    <property type="evidence" value="ECO:0007669"/>
    <property type="project" value="InterPro"/>
</dbReference>
<proteinExistence type="inferred from homology"/>
<evidence type="ECO:0000313" key="18">
    <source>
        <dbReference type="EnsemblPlants" id="AUR62042592-RA:cds"/>
    </source>
</evidence>
<dbReference type="GO" id="GO:0005774">
    <property type="term" value="C:vacuolar membrane"/>
    <property type="evidence" value="ECO:0007669"/>
    <property type="project" value="EnsemblPlants"/>
</dbReference>
<evidence type="ECO:0000259" key="17">
    <source>
        <dbReference type="PROSITE" id="PS50222"/>
    </source>
</evidence>
<evidence type="ECO:0000256" key="7">
    <source>
        <dbReference type="ARBA" id="ARBA00022692"/>
    </source>
</evidence>
<keyword evidence="4" id="KW-0813">Transport</keyword>
<dbReference type="PROSITE" id="PS50222">
    <property type="entry name" value="EF_HAND_2"/>
    <property type="match status" value="1"/>
</dbReference>
<evidence type="ECO:0000256" key="2">
    <source>
        <dbReference type="ARBA" id="ARBA00009286"/>
    </source>
</evidence>
<dbReference type="InterPro" id="IPR011992">
    <property type="entry name" value="EF-hand-dom_pair"/>
</dbReference>
<dbReference type="GO" id="GO:0000325">
    <property type="term" value="C:plant-type vacuole"/>
    <property type="evidence" value="ECO:0007669"/>
    <property type="project" value="EnsemblPlants"/>
</dbReference>
<evidence type="ECO:0000256" key="6">
    <source>
        <dbReference type="ARBA" id="ARBA00022673"/>
    </source>
</evidence>
<feature type="transmembrane region" description="Helical" evidence="16">
    <location>
        <begin position="110"/>
        <end position="135"/>
    </location>
</feature>
<dbReference type="Gene3D" id="1.10.287.70">
    <property type="match status" value="2"/>
</dbReference>
<dbReference type="AlphaFoldDB" id="A0A803N9F8"/>
<dbReference type="Proteomes" id="UP000596660">
    <property type="component" value="Unplaced"/>
</dbReference>
<feature type="domain" description="EF-hand" evidence="17">
    <location>
        <begin position="337"/>
        <end position="372"/>
    </location>
</feature>
<dbReference type="OMA" id="FTESIEM"/>
<evidence type="ECO:0000256" key="16">
    <source>
        <dbReference type="SAM" id="Phobius"/>
    </source>
</evidence>
<dbReference type="GO" id="GO:0005245">
    <property type="term" value="F:voltage-gated calcium channel activity"/>
    <property type="evidence" value="ECO:0007669"/>
    <property type="project" value="InterPro"/>
</dbReference>
<dbReference type="InterPro" id="IPR044581">
    <property type="entry name" value="TPC1_plant"/>
</dbReference>
<evidence type="ECO:0000256" key="5">
    <source>
        <dbReference type="ARBA" id="ARBA00022568"/>
    </source>
</evidence>
<evidence type="ECO:0000256" key="13">
    <source>
        <dbReference type="ARBA" id="ARBA00023136"/>
    </source>
</evidence>
<reference evidence="18" key="1">
    <citation type="journal article" date="2017" name="Nature">
        <title>The genome of Chenopodium quinoa.</title>
        <authorList>
            <person name="Jarvis D.E."/>
            <person name="Ho Y.S."/>
            <person name="Lightfoot D.J."/>
            <person name="Schmoeckel S.M."/>
            <person name="Li B."/>
            <person name="Borm T.J.A."/>
            <person name="Ohyanagi H."/>
            <person name="Mineta K."/>
            <person name="Michell C.T."/>
            <person name="Saber N."/>
            <person name="Kharbatia N.M."/>
            <person name="Rupper R.R."/>
            <person name="Sharp A.R."/>
            <person name="Dally N."/>
            <person name="Boughton B.A."/>
            <person name="Woo Y.H."/>
            <person name="Gao G."/>
            <person name="Schijlen E.G.W.M."/>
            <person name="Guo X."/>
            <person name="Momin A.A."/>
            <person name="Negrao S."/>
            <person name="Al-Babili S."/>
            <person name="Gehring C."/>
            <person name="Roessner U."/>
            <person name="Jung C."/>
            <person name="Murphy K."/>
            <person name="Arold S.T."/>
            <person name="Gojobori T."/>
            <person name="van der Linden C.G."/>
            <person name="van Loo E.N."/>
            <person name="Jellen E.N."/>
            <person name="Maughan P.J."/>
            <person name="Tester M."/>
        </authorList>
    </citation>
    <scope>NUCLEOTIDE SEQUENCE [LARGE SCALE GENOMIC DNA]</scope>
    <source>
        <strain evidence="18">cv. PI 614886</strain>
    </source>
</reference>
<feature type="transmembrane region" description="Helical" evidence="16">
    <location>
        <begin position="496"/>
        <end position="520"/>
    </location>
</feature>
<evidence type="ECO:0000256" key="1">
    <source>
        <dbReference type="ARBA" id="ARBA00004141"/>
    </source>
</evidence>
<keyword evidence="13 16" id="KW-0472">Membrane</keyword>
<dbReference type="InterPro" id="IPR002048">
    <property type="entry name" value="EF_hand_dom"/>
</dbReference>
<feature type="transmembrane region" description="Helical" evidence="16">
    <location>
        <begin position="405"/>
        <end position="423"/>
    </location>
</feature>
<evidence type="ECO:0000313" key="19">
    <source>
        <dbReference type="Proteomes" id="UP000596660"/>
    </source>
</evidence>
<dbReference type="PANTHER" id="PTHR46988">
    <property type="entry name" value="TWO PORE CALCIUM CHANNEL PROTEIN 1"/>
    <property type="match status" value="1"/>
</dbReference>
<comment type="subunit">
    <text evidence="3">Homodimer.</text>
</comment>
<dbReference type="PANTHER" id="PTHR46988:SF2">
    <property type="entry name" value="TWO PORE CALCIUM CHANNEL PROTEIN 1"/>
    <property type="match status" value="1"/>
</dbReference>
<dbReference type="SUPFAM" id="SSF47473">
    <property type="entry name" value="EF-hand"/>
    <property type="match status" value="1"/>
</dbReference>
<protein>
    <recommendedName>
        <fullName evidence="17">EF-hand domain-containing protein</fullName>
    </recommendedName>
</protein>
<dbReference type="GO" id="GO:0080141">
    <property type="term" value="P:regulation of jasmonic acid biosynthetic process"/>
    <property type="evidence" value="ECO:0007669"/>
    <property type="project" value="EnsemblPlants"/>
</dbReference>
<sequence>MNTPFLKGESSSRTTVLNRRSAITRGSVYERAAALVDLAEDGVGLPEEILDDSNFENLAKLYFVYTRFDFLWTLNYFALIVLNFIERPLWCGRYSEHSCNDRDYFFLGQLPYLTGVESLVIEVITLVLLLVHILFPIAYEGPLIYWKKSLNKLQVIFLIVLAADVLIFGLYVSPLAFNSLPFRVAPYIRVFFFILYIRELRRSVVVLVGMLPTYLNVWVSNPTSGISACFINQLFLYDPKSCMPKSTIAGLHVGIPCFFVLYILLGVYFVTNLILAVVYDSFKSELAKQVSEMDSMRKNILLKAFRLMDRYNLGFLNQEQCLCLFEELNKYRSLPKISKEDFELIFDELDDSHDFKINEEEFDDLCHAIATKFAKEDCPSCFEAMPSIYYSPFSEKLKTFIRSDTFANIVVIILVINLIAVIIETTLDIADSSAQQLWQVVEFVFVVGETVTLATPEGQSFLSNGEWIRYLILARVLRLVRLSMRVKRYRAFVATFLTLIPSLMPYLGTVFCVMCIYSSLGVQVFGGIVNAGNALLEGSDLAENDYLLFNFNDYPNAMVTTFNLVVMGNWQAWMQIIAFVLEAFFSELELEESEEEPEARKDNRKKYHRRYTGHKSRSQRVDILLHRILSSELDKSETCEASGASEA</sequence>
<feature type="transmembrane region" description="Helical" evidence="16">
    <location>
        <begin position="70"/>
        <end position="90"/>
    </location>
</feature>
<feature type="transmembrane region" description="Helical" evidence="16">
    <location>
        <begin position="253"/>
        <end position="279"/>
    </location>
</feature>
<keyword evidence="10" id="KW-0851">Voltage-gated channel</keyword>
<name>A0A803N9F8_CHEQI</name>
<evidence type="ECO:0000256" key="11">
    <source>
        <dbReference type="ARBA" id="ARBA00022989"/>
    </source>
</evidence>